<dbReference type="Proteomes" id="UP000478052">
    <property type="component" value="Unassembled WGS sequence"/>
</dbReference>
<name>A0A6G0ZPL9_APHCR</name>
<gene>
    <name evidence="1" type="ORF">FWK35_00004300</name>
</gene>
<evidence type="ECO:0000313" key="1">
    <source>
        <dbReference type="EMBL" id="KAF0773220.1"/>
    </source>
</evidence>
<keyword evidence="2" id="KW-1185">Reference proteome</keyword>
<evidence type="ECO:0000313" key="2">
    <source>
        <dbReference type="Proteomes" id="UP000478052"/>
    </source>
</evidence>
<dbReference type="AlphaFoldDB" id="A0A6G0ZPL9"/>
<dbReference type="EMBL" id="VUJU01000086">
    <property type="protein sequence ID" value="KAF0773220.1"/>
    <property type="molecule type" value="Genomic_DNA"/>
</dbReference>
<sequence>MNSNRFIKDIESVENRILVFAATKDNFDKLAKFDHWFTDRTIKIVEKSLQVRYRSVLAFVLKNDVIDALRHFVKNTWTGRPNKHRRWNPRFSISLFGPMMPRTNQN</sequence>
<protein>
    <submittedName>
        <fullName evidence="1">Uncharacterized protein</fullName>
    </submittedName>
</protein>
<comment type="caution">
    <text evidence="1">The sequence shown here is derived from an EMBL/GenBank/DDBJ whole genome shotgun (WGS) entry which is preliminary data.</text>
</comment>
<organism evidence="1 2">
    <name type="scientific">Aphis craccivora</name>
    <name type="common">Cowpea aphid</name>
    <dbReference type="NCBI Taxonomy" id="307492"/>
    <lineage>
        <taxon>Eukaryota</taxon>
        <taxon>Metazoa</taxon>
        <taxon>Ecdysozoa</taxon>
        <taxon>Arthropoda</taxon>
        <taxon>Hexapoda</taxon>
        <taxon>Insecta</taxon>
        <taxon>Pterygota</taxon>
        <taxon>Neoptera</taxon>
        <taxon>Paraneoptera</taxon>
        <taxon>Hemiptera</taxon>
        <taxon>Sternorrhyncha</taxon>
        <taxon>Aphidomorpha</taxon>
        <taxon>Aphidoidea</taxon>
        <taxon>Aphididae</taxon>
        <taxon>Aphidini</taxon>
        <taxon>Aphis</taxon>
        <taxon>Aphis</taxon>
    </lineage>
</organism>
<reference evidence="1 2" key="1">
    <citation type="submission" date="2019-08" db="EMBL/GenBank/DDBJ databases">
        <title>Whole genome of Aphis craccivora.</title>
        <authorList>
            <person name="Voronova N.V."/>
            <person name="Shulinski R.S."/>
            <person name="Bandarenka Y.V."/>
            <person name="Zhorov D.G."/>
            <person name="Warner D."/>
        </authorList>
    </citation>
    <scope>NUCLEOTIDE SEQUENCE [LARGE SCALE GENOMIC DNA]</scope>
    <source>
        <strain evidence="1">180601</strain>
        <tissue evidence="1">Whole Body</tissue>
    </source>
</reference>
<accession>A0A6G0ZPL9</accession>
<proteinExistence type="predicted"/>